<comment type="subcellular location">
    <subcellularLocation>
        <location evidence="1">Membrane</location>
        <topology evidence="1">Multi-pass membrane protein</topology>
    </subcellularLocation>
</comment>
<dbReference type="EMBL" id="ONZQ02000010">
    <property type="protein sequence ID" value="SPO04472.1"/>
    <property type="molecule type" value="Genomic_DNA"/>
</dbReference>
<evidence type="ECO:0000256" key="3">
    <source>
        <dbReference type="ARBA" id="ARBA00022448"/>
    </source>
</evidence>
<dbReference type="InterPro" id="IPR013121">
    <property type="entry name" value="Fe_red_NAD-bd_6"/>
</dbReference>
<feature type="transmembrane region" description="Helical" evidence="10">
    <location>
        <begin position="230"/>
        <end position="247"/>
    </location>
</feature>
<protein>
    <submittedName>
        <fullName evidence="12">Related to ferric reductase</fullName>
    </submittedName>
</protein>
<evidence type="ECO:0000313" key="13">
    <source>
        <dbReference type="Proteomes" id="UP001187682"/>
    </source>
</evidence>
<dbReference type="Gene3D" id="3.40.50.80">
    <property type="entry name" value="Nucleotide-binding domain of ferredoxin-NADP reductase (FNR) module"/>
    <property type="match status" value="1"/>
</dbReference>
<keyword evidence="3" id="KW-0813">Transport</keyword>
<reference evidence="12" key="1">
    <citation type="submission" date="2018-03" db="EMBL/GenBank/DDBJ databases">
        <authorList>
            <person name="Guldener U."/>
        </authorList>
    </citation>
    <scope>NUCLEOTIDE SEQUENCE</scope>
</reference>
<dbReference type="PANTHER" id="PTHR32361">
    <property type="entry name" value="FERRIC/CUPRIC REDUCTASE TRANSMEMBRANE COMPONENT"/>
    <property type="match status" value="1"/>
</dbReference>
<dbReference type="InterPro" id="IPR013130">
    <property type="entry name" value="Fe3_Rdtase_TM_dom"/>
</dbReference>
<feature type="transmembrane region" description="Helical" evidence="10">
    <location>
        <begin position="168"/>
        <end position="189"/>
    </location>
</feature>
<keyword evidence="9" id="KW-0325">Glycoprotein</keyword>
<dbReference type="GO" id="GO:0006826">
    <property type="term" value="P:iron ion transport"/>
    <property type="evidence" value="ECO:0007669"/>
    <property type="project" value="TreeGrafter"/>
</dbReference>
<evidence type="ECO:0000256" key="4">
    <source>
        <dbReference type="ARBA" id="ARBA00022692"/>
    </source>
</evidence>
<evidence type="ECO:0000256" key="8">
    <source>
        <dbReference type="ARBA" id="ARBA00023136"/>
    </source>
</evidence>
<name>A0AAE8SXY4_9PEZI</name>
<feature type="transmembrane region" description="Helical" evidence="10">
    <location>
        <begin position="29"/>
        <end position="51"/>
    </location>
</feature>
<dbReference type="SUPFAM" id="SSF52343">
    <property type="entry name" value="Ferredoxin reductase-like, C-terminal NADP-linked domain"/>
    <property type="match status" value="1"/>
</dbReference>
<dbReference type="GO" id="GO:0000293">
    <property type="term" value="F:ferric-chelate reductase activity"/>
    <property type="evidence" value="ECO:0007669"/>
    <property type="project" value="TreeGrafter"/>
</dbReference>
<dbReference type="CDD" id="cd06186">
    <property type="entry name" value="NOX_Duox_like_FAD_NADP"/>
    <property type="match status" value="1"/>
</dbReference>
<keyword evidence="7" id="KW-0406">Ion transport</keyword>
<feature type="transmembrane region" description="Helical" evidence="10">
    <location>
        <begin position="129"/>
        <end position="147"/>
    </location>
</feature>
<dbReference type="Pfam" id="PF08030">
    <property type="entry name" value="NAD_binding_6"/>
    <property type="match status" value="1"/>
</dbReference>
<dbReference type="InterPro" id="IPR017927">
    <property type="entry name" value="FAD-bd_FR_type"/>
</dbReference>
<evidence type="ECO:0000256" key="1">
    <source>
        <dbReference type="ARBA" id="ARBA00004141"/>
    </source>
</evidence>
<evidence type="ECO:0000256" key="9">
    <source>
        <dbReference type="ARBA" id="ARBA00023180"/>
    </source>
</evidence>
<dbReference type="GO" id="GO:0005886">
    <property type="term" value="C:plasma membrane"/>
    <property type="evidence" value="ECO:0007669"/>
    <property type="project" value="TreeGrafter"/>
</dbReference>
<gene>
    <name evidence="12" type="ORF">DNG_07157</name>
</gene>
<dbReference type="Pfam" id="PF01794">
    <property type="entry name" value="Ferric_reduct"/>
    <property type="match status" value="1"/>
</dbReference>
<accession>A0AAE8SXY4</accession>
<dbReference type="AlphaFoldDB" id="A0AAE8SXY4"/>
<keyword evidence="5 10" id="KW-1133">Transmembrane helix</keyword>
<dbReference type="InterPro" id="IPR039261">
    <property type="entry name" value="FNR_nucleotide-bd"/>
</dbReference>
<dbReference type="Proteomes" id="UP001187682">
    <property type="component" value="Unassembled WGS sequence"/>
</dbReference>
<dbReference type="GO" id="GO:0015677">
    <property type="term" value="P:copper ion import"/>
    <property type="evidence" value="ECO:0007669"/>
    <property type="project" value="TreeGrafter"/>
</dbReference>
<organism evidence="12 13">
    <name type="scientific">Cephalotrichum gorgonifer</name>
    <dbReference type="NCBI Taxonomy" id="2041049"/>
    <lineage>
        <taxon>Eukaryota</taxon>
        <taxon>Fungi</taxon>
        <taxon>Dikarya</taxon>
        <taxon>Ascomycota</taxon>
        <taxon>Pezizomycotina</taxon>
        <taxon>Sordariomycetes</taxon>
        <taxon>Hypocreomycetidae</taxon>
        <taxon>Microascales</taxon>
        <taxon>Microascaceae</taxon>
        <taxon>Cephalotrichum</taxon>
    </lineage>
</organism>
<dbReference type="PANTHER" id="PTHR32361:SF9">
    <property type="entry name" value="FERRIC REDUCTASE TRANSMEMBRANE COMPONENT 3-RELATED"/>
    <property type="match status" value="1"/>
</dbReference>
<feature type="domain" description="FAD-binding FR-type" evidence="11">
    <location>
        <begin position="271"/>
        <end position="391"/>
    </location>
</feature>
<evidence type="ECO:0000256" key="5">
    <source>
        <dbReference type="ARBA" id="ARBA00022989"/>
    </source>
</evidence>
<keyword evidence="6" id="KW-0560">Oxidoreductase</keyword>
<dbReference type="GO" id="GO:0006879">
    <property type="term" value="P:intracellular iron ion homeostasis"/>
    <property type="evidence" value="ECO:0007669"/>
    <property type="project" value="TreeGrafter"/>
</dbReference>
<dbReference type="PROSITE" id="PS51384">
    <property type="entry name" value="FAD_FR"/>
    <property type="match status" value="1"/>
</dbReference>
<evidence type="ECO:0000259" key="11">
    <source>
        <dbReference type="PROSITE" id="PS51384"/>
    </source>
</evidence>
<evidence type="ECO:0000256" key="10">
    <source>
        <dbReference type="SAM" id="Phobius"/>
    </source>
</evidence>
<dbReference type="InterPro" id="IPR051410">
    <property type="entry name" value="Ferric/Cupric_Reductase"/>
</dbReference>
<keyword evidence="4 10" id="KW-0812">Transmembrane</keyword>
<evidence type="ECO:0000256" key="7">
    <source>
        <dbReference type="ARBA" id="ARBA00023065"/>
    </source>
</evidence>
<evidence type="ECO:0000256" key="2">
    <source>
        <dbReference type="ARBA" id="ARBA00006278"/>
    </source>
</evidence>
<proteinExistence type="inferred from homology"/>
<feature type="transmembrane region" description="Helical" evidence="10">
    <location>
        <begin position="99"/>
        <end position="117"/>
    </location>
</feature>
<evidence type="ECO:0000313" key="12">
    <source>
        <dbReference type="EMBL" id="SPO04472.1"/>
    </source>
</evidence>
<evidence type="ECO:0000256" key="6">
    <source>
        <dbReference type="ARBA" id="ARBA00023002"/>
    </source>
</evidence>
<sequence length="577" mass="63840">MEWPYRIITDLTPEYKAARRESLDAFGTYAHFSALIPGLVYLLARFGSWVLGRRSSKRASYEAIPPSGRVGRSSSGRKLWWWLSEPMSSTGELGRRDQWVFGVAWAFWLLTLCIAGTGEDYAHVTKRFGIIAVSQIPVQTLLSLKAINPFARVFRTSHEEINRFHRTLGYIIYLFLCVHVLLYLNLFYQLNRLPERLVDEVVLPGEMAMVLFTTLLGTSLPKARQYSYRIFFVTHLSVVFLSSAFLLVHAKSAQFYITKALAVFVVDLVVRKITTSTAQAKVEVVPGTTLIKVTAKLPPRKISQFAERPGAHVYLSIPWGARPRSLYSLVYEFCFNPFTVAEVRQEAGEVVLVARKQDGPMTTRLVKLAEEGADARIPLSIEGPFGAFTKMLPSLVDSGVDRVLLVAGGVGASFALPVYKALKRSNPSAKVELTWAVRTASDAGWASSTDVTVTNGAASTPTDVLDDPDVHVFVTGKYPGSSDHYNGTASASSSVEMLVLPRAGEGARRGSQPLPHGRGRPDLKQIVDDVFRDEDVDAKVAVLVCGPRGMTEVVKESVAPWVRRGRDVVWHGENFGW</sequence>
<feature type="transmembrane region" description="Helical" evidence="10">
    <location>
        <begin position="201"/>
        <end position="218"/>
    </location>
</feature>
<dbReference type="SFLD" id="SFLDG01168">
    <property type="entry name" value="Ferric_reductase_subgroup_(FRE"/>
    <property type="match status" value="1"/>
</dbReference>
<comment type="similarity">
    <text evidence="2">Belongs to the ferric reductase (FRE) family.</text>
</comment>
<dbReference type="SFLD" id="SFLDS00052">
    <property type="entry name" value="Ferric_Reductase_Domain"/>
    <property type="match status" value="1"/>
</dbReference>
<keyword evidence="8 10" id="KW-0472">Membrane</keyword>
<keyword evidence="13" id="KW-1185">Reference proteome</keyword>
<comment type="caution">
    <text evidence="12">The sequence shown here is derived from an EMBL/GenBank/DDBJ whole genome shotgun (WGS) entry which is preliminary data.</text>
</comment>